<dbReference type="Proteomes" id="UP000722989">
    <property type="component" value="Unassembled WGS sequence"/>
</dbReference>
<keyword evidence="1" id="KW-1133">Transmembrane helix</keyword>
<feature type="transmembrane region" description="Helical" evidence="1">
    <location>
        <begin position="17"/>
        <end position="41"/>
    </location>
</feature>
<evidence type="ECO:0000313" key="3">
    <source>
        <dbReference type="Proteomes" id="UP000722989"/>
    </source>
</evidence>
<reference evidence="2 3" key="1">
    <citation type="submission" date="2020-03" db="EMBL/GenBank/DDBJ databases">
        <title>WGS of the type strain of Planosporangium spp.</title>
        <authorList>
            <person name="Thawai C."/>
        </authorList>
    </citation>
    <scope>NUCLEOTIDE SEQUENCE [LARGE SCALE GENOMIC DNA]</scope>
    <source>
        <strain evidence="2 3">TBRC 5610</strain>
    </source>
</reference>
<protein>
    <recommendedName>
        <fullName evidence="4">PH domain-containing protein</fullName>
    </recommendedName>
</protein>
<comment type="caution">
    <text evidence="2">The sequence shown here is derived from an EMBL/GenBank/DDBJ whole genome shotgun (WGS) entry which is preliminary data.</text>
</comment>
<evidence type="ECO:0000256" key="1">
    <source>
        <dbReference type="SAM" id="Phobius"/>
    </source>
</evidence>
<name>A0ABX0Y897_9ACTN</name>
<evidence type="ECO:0000313" key="2">
    <source>
        <dbReference type="EMBL" id="NJC73655.1"/>
    </source>
</evidence>
<dbReference type="EMBL" id="JAATVY010000034">
    <property type="protein sequence ID" value="NJC73655.1"/>
    <property type="molecule type" value="Genomic_DNA"/>
</dbReference>
<gene>
    <name evidence="2" type="ORF">HC031_28605</name>
</gene>
<sequence length="168" mass="19438">MAEGDQRASRSYRHRPWLAFTVVVSPVLLSFVGVVLVHAVTHPSYRSLMAVLVALAFFGGAQAFVVLSWRMRTVVDDAGVTQYWILRQYRMQWSEVTAMELVRSVRRWYVRIHCGERTFETIPCLQLYGSVSPWQVRALFGLPSGAPRAAEAAYEDMRRRWKAHQRHR</sequence>
<keyword evidence="1" id="KW-0472">Membrane</keyword>
<proteinExistence type="predicted"/>
<dbReference type="RefSeq" id="WP_167928562.1">
    <property type="nucleotide sequence ID" value="NZ_JAATVY010000034.1"/>
</dbReference>
<keyword evidence="3" id="KW-1185">Reference proteome</keyword>
<evidence type="ECO:0008006" key="4">
    <source>
        <dbReference type="Google" id="ProtNLM"/>
    </source>
</evidence>
<organism evidence="2 3">
    <name type="scientific">Planosporangium thailandense</name>
    <dbReference type="NCBI Taxonomy" id="765197"/>
    <lineage>
        <taxon>Bacteria</taxon>
        <taxon>Bacillati</taxon>
        <taxon>Actinomycetota</taxon>
        <taxon>Actinomycetes</taxon>
        <taxon>Micromonosporales</taxon>
        <taxon>Micromonosporaceae</taxon>
        <taxon>Planosporangium</taxon>
    </lineage>
</organism>
<keyword evidence="1" id="KW-0812">Transmembrane</keyword>
<accession>A0ABX0Y897</accession>
<feature type="transmembrane region" description="Helical" evidence="1">
    <location>
        <begin position="47"/>
        <end position="67"/>
    </location>
</feature>